<accession>L9YNM0</accession>
<feature type="transmembrane region" description="Helical" evidence="1">
    <location>
        <begin position="84"/>
        <end position="109"/>
    </location>
</feature>
<reference evidence="2 3" key="1">
    <citation type="journal article" date="2014" name="PLoS Genet.">
        <title>Phylogenetically driven sequencing of extremely halophilic archaea reveals strategies for static and dynamic osmo-response.</title>
        <authorList>
            <person name="Becker E.A."/>
            <person name="Seitzer P.M."/>
            <person name="Tritt A."/>
            <person name="Larsen D."/>
            <person name="Krusor M."/>
            <person name="Yao A.I."/>
            <person name="Wu D."/>
            <person name="Madern D."/>
            <person name="Eisen J.A."/>
            <person name="Darling A.E."/>
            <person name="Facciotti M.T."/>
        </authorList>
    </citation>
    <scope>NUCLEOTIDE SEQUENCE [LARGE SCALE GENOMIC DNA]</scope>
    <source>
        <strain evidence="2 3">JCM 14663</strain>
    </source>
</reference>
<feature type="transmembrane region" description="Helical" evidence="1">
    <location>
        <begin position="226"/>
        <end position="245"/>
    </location>
</feature>
<keyword evidence="1" id="KW-1133">Transmembrane helix</keyword>
<feature type="transmembrane region" description="Helical" evidence="1">
    <location>
        <begin position="189"/>
        <end position="206"/>
    </location>
</feature>
<feature type="transmembrane region" description="Helical" evidence="1">
    <location>
        <begin position="45"/>
        <end position="63"/>
    </location>
</feature>
<gene>
    <name evidence="2" type="ORF">C486_20659</name>
</gene>
<keyword evidence="1" id="KW-0472">Membrane</keyword>
<evidence type="ECO:0000313" key="2">
    <source>
        <dbReference type="EMBL" id="ELY75281.1"/>
    </source>
</evidence>
<sequence>MSALLDALRVTVRSERLGTAVVIVAVLETLVRVGLAVAISPVASLLLPPLIAVVGLASVVPVVRNAMDGSDETPAQNVAVRRRLPSLVGVAVGGHALALAGGAALFLLVDTPIRYGLYWAGRGDLLTTTVIVITPLIGVTVGMLVMWAIPAIAVVRVADGDSWVQGLRTALVTTVTRPRAIGGAICRQLVFVAVFNVAVGVGARIGSELGSGPQSGPIHYLPQFEFIEYMYFPLALVFEGLISIYSIVLGGLVVVFGGALWLALSLALTVRSVPVSEESFSGALIPTKTSVARLALAILLGTALVGAAGAVRMGEVRPMDTSPEPLPDDPDALYATAWENTDRASHEYQIASLNGDNEVTYATMMRIDRDDRQFVSRTNPKGELTGDESTWYVSTGLTSSPQSVYLKEAIFGTRSIDEGQVRRVGHFPSYFDWEEGDFRLNEPSGDATGWTIVNESAETVTLEMTDPKAVSAVLSSSNDWIESEEVDIRESWARMTIDTERNTLSEGEVRLNATKYEDGEATVYDVHTTYQYDVDIEADRPSEFGTPRPEELLWRLFAY</sequence>
<keyword evidence="3" id="KW-1185">Reference proteome</keyword>
<keyword evidence="1" id="KW-0812">Transmembrane</keyword>
<organism evidence="2 3">
    <name type="scientific">Natrinema gari JCM 14663</name>
    <dbReference type="NCBI Taxonomy" id="1230459"/>
    <lineage>
        <taxon>Archaea</taxon>
        <taxon>Methanobacteriati</taxon>
        <taxon>Methanobacteriota</taxon>
        <taxon>Stenosarchaea group</taxon>
        <taxon>Halobacteria</taxon>
        <taxon>Halobacteriales</taxon>
        <taxon>Natrialbaceae</taxon>
        <taxon>Natrinema</taxon>
    </lineage>
</organism>
<feature type="transmembrane region" description="Helical" evidence="1">
    <location>
        <begin position="290"/>
        <end position="311"/>
    </location>
</feature>
<feature type="transmembrane region" description="Helical" evidence="1">
    <location>
        <begin position="129"/>
        <end position="155"/>
    </location>
</feature>
<dbReference type="Proteomes" id="UP000011592">
    <property type="component" value="Unassembled WGS sequence"/>
</dbReference>
<feature type="transmembrane region" description="Helical" evidence="1">
    <location>
        <begin position="20"/>
        <end position="39"/>
    </location>
</feature>
<dbReference type="EMBL" id="AOIJ01000087">
    <property type="protein sequence ID" value="ELY75281.1"/>
    <property type="molecule type" value="Genomic_DNA"/>
</dbReference>
<dbReference type="PATRIC" id="fig|1230459.4.peg.4100"/>
<dbReference type="RefSeq" id="WP_008459364.1">
    <property type="nucleotide sequence ID" value="NZ_AOIJ01000087.1"/>
</dbReference>
<evidence type="ECO:0000313" key="3">
    <source>
        <dbReference type="Proteomes" id="UP000011592"/>
    </source>
</evidence>
<name>L9YNM0_9EURY</name>
<feature type="transmembrane region" description="Helical" evidence="1">
    <location>
        <begin position="252"/>
        <end position="270"/>
    </location>
</feature>
<dbReference type="AlphaFoldDB" id="L9YNM0"/>
<evidence type="ECO:0000256" key="1">
    <source>
        <dbReference type="SAM" id="Phobius"/>
    </source>
</evidence>
<proteinExistence type="predicted"/>
<comment type="caution">
    <text evidence="2">The sequence shown here is derived from an EMBL/GenBank/DDBJ whole genome shotgun (WGS) entry which is preliminary data.</text>
</comment>
<protein>
    <submittedName>
        <fullName evidence="2">Uncharacterized protein</fullName>
    </submittedName>
</protein>